<dbReference type="GO" id="GO:0005829">
    <property type="term" value="C:cytosol"/>
    <property type="evidence" value="ECO:0007669"/>
    <property type="project" value="TreeGrafter"/>
</dbReference>
<keyword evidence="9" id="KW-0963">Cytoplasm</keyword>
<feature type="binding site" evidence="9">
    <location>
        <position position="107"/>
    </location>
    <ligand>
        <name>(6S)-5-formyl-5,6,7,8-tetrahydrofolate</name>
        <dbReference type="ChEBI" id="CHEBI:57457"/>
    </ligand>
</feature>
<keyword evidence="2 9" id="KW-0819">tRNA processing</keyword>
<keyword evidence="13" id="KW-1185">Reference proteome</keyword>
<keyword evidence="5 9" id="KW-0378">Hydrolase</keyword>
<organism evidence="12 13">
    <name type="scientific">Candidatus Nitrospira nitrificans</name>
    <dbReference type="NCBI Taxonomy" id="1742973"/>
    <lineage>
        <taxon>Bacteria</taxon>
        <taxon>Pseudomonadati</taxon>
        <taxon>Nitrospirota</taxon>
        <taxon>Nitrospiria</taxon>
        <taxon>Nitrospirales</taxon>
        <taxon>Nitrospiraceae</taxon>
        <taxon>Nitrospira</taxon>
    </lineage>
</organism>
<keyword evidence="7 9" id="KW-0630">Potassium</keyword>
<feature type="binding site" evidence="9">
    <location>
        <position position="252"/>
    </location>
    <ligand>
        <name>K(+)</name>
        <dbReference type="ChEBI" id="CHEBI:29103"/>
    </ligand>
</feature>
<dbReference type="Gene3D" id="3.30.1360.120">
    <property type="entry name" value="Probable tRNA modification gtpase trme, domain 1"/>
    <property type="match status" value="1"/>
</dbReference>
<accession>A0A0S4LA74</accession>
<dbReference type="CDD" id="cd04164">
    <property type="entry name" value="trmE"/>
    <property type="match status" value="1"/>
</dbReference>
<evidence type="ECO:0000313" key="12">
    <source>
        <dbReference type="EMBL" id="CUS34599.1"/>
    </source>
</evidence>
<evidence type="ECO:0000256" key="8">
    <source>
        <dbReference type="ARBA" id="ARBA00023134"/>
    </source>
</evidence>
<keyword evidence="8 9" id="KW-0342">GTP-binding</keyword>
<evidence type="ECO:0000256" key="10">
    <source>
        <dbReference type="RuleBase" id="RU003313"/>
    </source>
</evidence>
<sequence>MPTFGAPEDTICAVATPAGEGGIGIVRISGPHAVDIASRVVHLRSEKSLRTLASHTLYLADVLFPPALSFGSHSGSQASHSTEQIIDEGLVVYMKAPRSFTAEDVVEIHCHGNGLVLQRVCQACIVAGARLAQPGEFTKRAFLNGRLDLSQAEAVLDTIRATSELSLKLAQRQLRGELAQQVHRLRSDLVRLLAHLEAGIDFAEEDITFVRREEMTASFQQALDHIRRMLATAETGRVLREGVRTVIVGEPNVGKSSLLNCLLRENRAIVTDIPGTTRDIIEESIVWFGLRLTFMDTAGLRDTTDPVELEGIRRSMEAQEQADIVLHVLDAARLTPDLDDLRLLPLRPESLVLLNKIDLIDAALVPALIDALHARTQRKVVPISIQTGEGLEALKCAIQSQFVKPAFESGEGVVITHVRHQGALERAAASLEDALVSVQRGIEPEFVAVDLRGASDALGEIVGTITSDEVLNEIFSEFCIGK</sequence>
<reference evidence="13" key="1">
    <citation type="submission" date="2015-10" db="EMBL/GenBank/DDBJ databases">
        <authorList>
            <person name="Luecker S."/>
            <person name="Luecker S."/>
        </authorList>
    </citation>
    <scope>NUCLEOTIDE SEQUENCE [LARGE SCALE GENOMIC DNA]</scope>
</reference>
<dbReference type="CDD" id="cd14858">
    <property type="entry name" value="TrmE_N"/>
    <property type="match status" value="1"/>
</dbReference>
<keyword evidence="6 9" id="KW-0460">Magnesium</keyword>
<dbReference type="NCBIfam" id="TIGR00450">
    <property type="entry name" value="mnmE_trmE_thdF"/>
    <property type="match status" value="1"/>
</dbReference>
<feature type="binding site" evidence="9">
    <location>
        <position position="256"/>
    </location>
    <ligand>
        <name>Mg(2+)</name>
        <dbReference type="ChEBI" id="CHEBI:18420"/>
    </ligand>
</feature>
<name>A0A0S4LA74_9BACT</name>
<comment type="function">
    <text evidence="9">Exhibits a very high intrinsic GTPase hydrolysis rate. Involved in the addition of a carboxymethylaminomethyl (cmnm) group at the wobble position (U34) of certain tRNAs, forming tRNA-cmnm(5)s(2)U34.</text>
</comment>
<evidence type="ECO:0000256" key="9">
    <source>
        <dbReference type="HAMAP-Rule" id="MF_00379"/>
    </source>
</evidence>
<dbReference type="Gene3D" id="1.20.120.430">
    <property type="entry name" value="tRNA modification GTPase MnmE domain 2"/>
    <property type="match status" value="1"/>
</dbReference>
<dbReference type="PRINTS" id="PR00326">
    <property type="entry name" value="GTP1OBG"/>
</dbReference>
<dbReference type="InterPro" id="IPR031168">
    <property type="entry name" value="G_TrmE"/>
</dbReference>
<feature type="binding site" evidence="9">
    <location>
        <position position="276"/>
    </location>
    <ligand>
        <name>K(+)</name>
        <dbReference type="ChEBI" id="CHEBI:29103"/>
    </ligand>
</feature>
<dbReference type="STRING" id="1742973.COMA2_170091"/>
<protein>
    <recommendedName>
        <fullName evidence="9">tRNA modification GTPase MnmE</fullName>
        <ecNumber evidence="9">3.6.-.-</ecNumber>
    </recommendedName>
</protein>
<dbReference type="Pfam" id="PF10396">
    <property type="entry name" value="TrmE_N"/>
    <property type="match status" value="1"/>
</dbReference>
<dbReference type="Proteomes" id="UP000198736">
    <property type="component" value="Unassembled WGS sequence"/>
</dbReference>
<dbReference type="InterPro" id="IPR027417">
    <property type="entry name" value="P-loop_NTPase"/>
</dbReference>
<feature type="binding site" evidence="9">
    <location>
        <position position="273"/>
    </location>
    <ligand>
        <name>K(+)</name>
        <dbReference type="ChEBI" id="CHEBI:29103"/>
    </ligand>
</feature>
<dbReference type="AlphaFoldDB" id="A0A0S4LA74"/>
<dbReference type="OrthoDB" id="9805918at2"/>
<feature type="binding site" evidence="9">
    <location>
        <position position="27"/>
    </location>
    <ligand>
        <name>(6S)-5-formyl-5,6,7,8-tetrahydrofolate</name>
        <dbReference type="ChEBI" id="CHEBI:57457"/>
    </ligand>
</feature>
<comment type="caution">
    <text evidence="9">Lacks conserved residue(s) required for the propagation of feature annotation.</text>
</comment>
<evidence type="ECO:0000313" key="13">
    <source>
        <dbReference type="Proteomes" id="UP000198736"/>
    </source>
</evidence>
<feature type="binding site" evidence="9">
    <location>
        <begin position="296"/>
        <end position="299"/>
    </location>
    <ligand>
        <name>GTP</name>
        <dbReference type="ChEBI" id="CHEBI:37565"/>
    </ligand>
</feature>
<evidence type="ECO:0000259" key="11">
    <source>
        <dbReference type="PROSITE" id="PS51709"/>
    </source>
</evidence>
<dbReference type="EMBL" id="CZPZ01000009">
    <property type="protein sequence ID" value="CUS34599.1"/>
    <property type="molecule type" value="Genomic_DNA"/>
</dbReference>
<comment type="similarity">
    <text evidence="1 9 10">Belongs to the TRAFAC class TrmE-Era-EngA-EngB-Septin-like GTPase superfamily. TrmE GTPase family.</text>
</comment>
<dbReference type="NCBIfam" id="NF003661">
    <property type="entry name" value="PRK05291.1-3"/>
    <property type="match status" value="1"/>
</dbReference>
<dbReference type="NCBIfam" id="TIGR00231">
    <property type="entry name" value="small_GTP"/>
    <property type="match status" value="1"/>
</dbReference>
<dbReference type="InterPro" id="IPR018948">
    <property type="entry name" value="GTP-bd_TrmE_N"/>
</dbReference>
<evidence type="ECO:0000256" key="7">
    <source>
        <dbReference type="ARBA" id="ARBA00022958"/>
    </source>
</evidence>
<comment type="subunit">
    <text evidence="9">Homodimer. Heterotetramer of two MnmE and two MnmG subunits.</text>
</comment>
<dbReference type="GO" id="GO:0030488">
    <property type="term" value="P:tRNA methylation"/>
    <property type="evidence" value="ECO:0007669"/>
    <property type="project" value="TreeGrafter"/>
</dbReference>
<feature type="binding site" evidence="9">
    <location>
        <begin position="252"/>
        <end position="257"/>
    </location>
    <ligand>
        <name>GTP</name>
        <dbReference type="ChEBI" id="CHEBI:37565"/>
    </ligand>
</feature>
<evidence type="ECO:0000256" key="3">
    <source>
        <dbReference type="ARBA" id="ARBA00022723"/>
    </source>
</evidence>
<feature type="binding site" evidence="9">
    <location>
        <position position="271"/>
    </location>
    <ligand>
        <name>K(+)</name>
        <dbReference type="ChEBI" id="CHEBI:29103"/>
    </ligand>
</feature>
<dbReference type="RefSeq" id="WP_090895862.1">
    <property type="nucleotide sequence ID" value="NZ_CZPZ01000009.1"/>
</dbReference>
<dbReference type="SUPFAM" id="SSF116878">
    <property type="entry name" value="TrmE connector domain"/>
    <property type="match status" value="1"/>
</dbReference>
<evidence type="ECO:0000256" key="2">
    <source>
        <dbReference type="ARBA" id="ARBA00022694"/>
    </source>
</evidence>
<dbReference type="GO" id="GO:0005525">
    <property type="term" value="F:GTP binding"/>
    <property type="evidence" value="ECO:0007669"/>
    <property type="project" value="UniProtKB-UniRule"/>
</dbReference>
<dbReference type="InterPro" id="IPR027266">
    <property type="entry name" value="TrmE/GcvT-like"/>
</dbReference>
<feature type="binding site" evidence="9">
    <location>
        <position position="277"/>
    </location>
    <ligand>
        <name>Mg(2+)</name>
        <dbReference type="ChEBI" id="CHEBI:18420"/>
    </ligand>
</feature>
<comment type="subcellular location">
    <subcellularLocation>
        <location evidence="9">Cytoplasm</location>
    </subcellularLocation>
</comment>
<dbReference type="SUPFAM" id="SSF52540">
    <property type="entry name" value="P-loop containing nucleoside triphosphate hydrolases"/>
    <property type="match status" value="1"/>
</dbReference>
<dbReference type="HAMAP" id="MF_00379">
    <property type="entry name" value="GTPase_MnmE"/>
    <property type="match status" value="1"/>
</dbReference>
<dbReference type="Pfam" id="PF01926">
    <property type="entry name" value="MMR_HSR1"/>
    <property type="match status" value="1"/>
</dbReference>
<dbReference type="Gene3D" id="3.40.50.300">
    <property type="entry name" value="P-loop containing nucleotide triphosphate hydrolases"/>
    <property type="match status" value="1"/>
</dbReference>
<feature type="binding site" evidence="9">
    <location>
        <begin position="271"/>
        <end position="277"/>
    </location>
    <ligand>
        <name>GTP</name>
        <dbReference type="ChEBI" id="CHEBI:37565"/>
    </ligand>
</feature>
<dbReference type="GO" id="GO:0046872">
    <property type="term" value="F:metal ion binding"/>
    <property type="evidence" value="ECO:0007669"/>
    <property type="project" value="UniProtKB-KW"/>
</dbReference>
<comment type="cofactor">
    <cofactor evidence="9">
        <name>K(+)</name>
        <dbReference type="ChEBI" id="CHEBI:29103"/>
    </cofactor>
    <text evidence="9">Binds 1 potassium ion per subunit.</text>
</comment>
<evidence type="ECO:0000256" key="5">
    <source>
        <dbReference type="ARBA" id="ARBA00022801"/>
    </source>
</evidence>
<feature type="domain" description="TrmE-type G" evidence="11">
    <location>
        <begin position="242"/>
        <end position="403"/>
    </location>
</feature>
<evidence type="ECO:0000256" key="6">
    <source>
        <dbReference type="ARBA" id="ARBA00022842"/>
    </source>
</evidence>
<dbReference type="InterPro" id="IPR004520">
    <property type="entry name" value="GTPase_MnmE"/>
</dbReference>
<keyword evidence="4 9" id="KW-0547">Nucleotide-binding</keyword>
<dbReference type="GO" id="GO:0002098">
    <property type="term" value="P:tRNA wobble uridine modification"/>
    <property type="evidence" value="ECO:0007669"/>
    <property type="project" value="TreeGrafter"/>
</dbReference>
<dbReference type="GO" id="GO:0042802">
    <property type="term" value="F:identical protein binding"/>
    <property type="evidence" value="ECO:0007669"/>
    <property type="project" value="UniProtKB-ARBA"/>
</dbReference>
<evidence type="ECO:0000256" key="1">
    <source>
        <dbReference type="ARBA" id="ARBA00011043"/>
    </source>
</evidence>
<dbReference type="InterPro" id="IPR025867">
    <property type="entry name" value="MnmE_helical"/>
</dbReference>
<dbReference type="PANTHER" id="PTHR42714:SF2">
    <property type="entry name" value="TRNA MODIFICATION GTPASE GTPBP3, MITOCHONDRIAL"/>
    <property type="match status" value="1"/>
</dbReference>
<dbReference type="Pfam" id="PF12631">
    <property type="entry name" value="MnmE_helical"/>
    <property type="match status" value="1"/>
</dbReference>
<feature type="binding site" evidence="9">
    <location>
        <position position="482"/>
    </location>
    <ligand>
        <name>(6S)-5-formyl-5,6,7,8-tetrahydrofolate</name>
        <dbReference type="ChEBI" id="CHEBI:57457"/>
    </ligand>
</feature>
<dbReference type="InterPro" id="IPR006073">
    <property type="entry name" value="GTP-bd"/>
</dbReference>
<evidence type="ECO:0000256" key="4">
    <source>
        <dbReference type="ARBA" id="ARBA00022741"/>
    </source>
</evidence>
<keyword evidence="3 9" id="KW-0479">Metal-binding</keyword>
<proteinExistence type="inferred from homology"/>
<feature type="binding site" evidence="9">
    <location>
        <position position="146"/>
    </location>
    <ligand>
        <name>(6S)-5-formyl-5,6,7,8-tetrahydrofolate</name>
        <dbReference type="ChEBI" id="CHEBI:57457"/>
    </ligand>
</feature>
<dbReference type="PANTHER" id="PTHR42714">
    <property type="entry name" value="TRNA MODIFICATION GTPASE GTPBP3"/>
    <property type="match status" value="1"/>
</dbReference>
<gene>
    <name evidence="9 12" type="primary">mnmE</name>
    <name evidence="9" type="synonym">trmE</name>
    <name evidence="12" type="ORF">COMA2_170091</name>
</gene>
<dbReference type="EC" id="3.6.-.-" evidence="9"/>
<dbReference type="InterPro" id="IPR027368">
    <property type="entry name" value="MnmE_dom2"/>
</dbReference>
<dbReference type="PROSITE" id="PS51709">
    <property type="entry name" value="G_TRME"/>
    <property type="match status" value="1"/>
</dbReference>
<dbReference type="InterPro" id="IPR005225">
    <property type="entry name" value="Small_GTP-bd"/>
</dbReference>
<dbReference type="FunFam" id="3.30.1360.120:FF:000003">
    <property type="entry name" value="tRNA modification GTPase MnmE"/>
    <property type="match status" value="1"/>
</dbReference>
<dbReference type="GO" id="GO:0003924">
    <property type="term" value="F:GTPase activity"/>
    <property type="evidence" value="ECO:0007669"/>
    <property type="project" value="UniProtKB-UniRule"/>
</dbReference>